<evidence type="ECO:0000313" key="1">
    <source>
        <dbReference type="EMBL" id="MYG37670.1"/>
    </source>
</evidence>
<proteinExistence type="predicted"/>
<protein>
    <submittedName>
        <fullName evidence="1">Uncharacterized protein</fullName>
    </submittedName>
</protein>
<accession>A0A6B1F2X4</accession>
<dbReference type="AlphaFoldDB" id="A0A6B1F2X4"/>
<organism evidence="1">
    <name type="scientific">Synechococcus sp. SB0676_bin_10</name>
    <dbReference type="NCBI Taxonomy" id="2604869"/>
    <lineage>
        <taxon>Bacteria</taxon>
        <taxon>Bacillati</taxon>
        <taxon>Cyanobacteriota</taxon>
        <taxon>Cyanophyceae</taxon>
        <taxon>Synechococcales</taxon>
        <taxon>Synechococcaceae</taxon>
        <taxon>Synechococcus</taxon>
    </lineage>
</organism>
<dbReference type="EMBL" id="VYDO01000052">
    <property type="protein sequence ID" value="MYG37670.1"/>
    <property type="molecule type" value="Genomic_DNA"/>
</dbReference>
<comment type="caution">
    <text evidence="1">The sequence shown here is derived from an EMBL/GenBank/DDBJ whole genome shotgun (WGS) entry which is preliminary data.</text>
</comment>
<name>A0A6B1F2X4_9SYNE</name>
<gene>
    <name evidence="1" type="ORF">F4162_01330</name>
</gene>
<reference evidence="1" key="1">
    <citation type="submission" date="2019-09" db="EMBL/GenBank/DDBJ databases">
        <title>Characterisation of the sponge microbiome using genome-centric metagenomics.</title>
        <authorList>
            <person name="Engelberts J.P."/>
            <person name="Robbins S.J."/>
            <person name="De Goeij J.M."/>
            <person name="Aranda M."/>
            <person name="Bell S.C."/>
            <person name="Webster N.S."/>
        </authorList>
    </citation>
    <scope>NUCLEOTIDE SEQUENCE</scope>
    <source>
        <strain evidence="1">SB0676_bin_10</strain>
    </source>
</reference>
<sequence length="70" mass="7631">MGTPARQQLVASLASQVIDAVGKAGDLERQSWVCTHTHIHGVAPLEYDIRHVPEALYLEVLAKARQQQAG</sequence>